<dbReference type="InterPro" id="IPR023393">
    <property type="entry name" value="START-like_dom_sf"/>
</dbReference>
<dbReference type="Gene3D" id="3.30.530.20">
    <property type="match status" value="1"/>
</dbReference>
<dbReference type="SUPFAM" id="SSF55961">
    <property type="entry name" value="Bet v1-like"/>
    <property type="match status" value="1"/>
</dbReference>
<keyword evidence="2" id="KW-1185">Reference proteome</keyword>
<reference evidence="1" key="1">
    <citation type="submission" date="2022-10" db="EMBL/GenBank/DDBJ databases">
        <authorList>
            <person name="Yu W.X."/>
        </authorList>
    </citation>
    <scope>NUCLEOTIDE SEQUENCE</scope>
    <source>
        <strain evidence="1">AAT</strain>
    </source>
</reference>
<proteinExistence type="predicted"/>
<comment type="caution">
    <text evidence="1">The sequence shown here is derived from an EMBL/GenBank/DDBJ whole genome shotgun (WGS) entry which is preliminary data.</text>
</comment>
<accession>A0AAE3SF67</accession>
<dbReference type="Proteomes" id="UP001209229">
    <property type="component" value="Unassembled WGS sequence"/>
</dbReference>
<evidence type="ECO:0000313" key="1">
    <source>
        <dbReference type="EMBL" id="MCW3786722.1"/>
    </source>
</evidence>
<protein>
    <recommendedName>
        <fullName evidence="3">START domain-containing protein</fullName>
    </recommendedName>
</protein>
<name>A0AAE3SF67_9BACT</name>
<organism evidence="1 2">
    <name type="scientific">Plebeiibacterium sediminum</name>
    <dbReference type="NCBI Taxonomy" id="2992112"/>
    <lineage>
        <taxon>Bacteria</taxon>
        <taxon>Pseudomonadati</taxon>
        <taxon>Bacteroidota</taxon>
        <taxon>Bacteroidia</taxon>
        <taxon>Marinilabiliales</taxon>
        <taxon>Marinilabiliaceae</taxon>
        <taxon>Plebeiibacterium</taxon>
    </lineage>
</organism>
<gene>
    <name evidence="1" type="ORF">OM075_09605</name>
</gene>
<evidence type="ECO:0008006" key="3">
    <source>
        <dbReference type="Google" id="ProtNLM"/>
    </source>
</evidence>
<dbReference type="RefSeq" id="WP_301190287.1">
    <property type="nucleotide sequence ID" value="NZ_JAPDPJ010000018.1"/>
</dbReference>
<dbReference type="EMBL" id="JAPDPJ010000018">
    <property type="protein sequence ID" value="MCW3786722.1"/>
    <property type="molecule type" value="Genomic_DNA"/>
</dbReference>
<evidence type="ECO:0000313" key="2">
    <source>
        <dbReference type="Proteomes" id="UP001209229"/>
    </source>
</evidence>
<sequence>MKIKELNASSLYVSEWVCVKEDNGIALHERWVKVNESLSVRERKGIMVVDGSMDEVISFLSNPKTVKLWMKGIKEVRLVVHKDEELLYIVINLPWPFSDRDLVAKYSVTQTGPDNCVIRMSSDTYNDIEKKNTVRIKNYDATWKLTKLDEGKVQIQFQVFSAEPPLFPQWVQEPVLKKVFYQNLLRLKDQFKKGS</sequence>
<dbReference type="AlphaFoldDB" id="A0AAE3SF67"/>